<sequence length="82" mass="8852">MRVTVQATVRSFSPESRSGVVFLDDGTRVPFDGEAFDAGPLRRLRPGQRVALVMADGRVSYLTLSTFPVPGEGDLVVDTGRV</sequence>
<reference evidence="1 2" key="1">
    <citation type="submission" date="2021-01" db="EMBL/GenBank/DDBJ databases">
        <title>Whole genome shotgun sequence of Microbispora amethystogenes NBRC 101907.</title>
        <authorList>
            <person name="Komaki H."/>
            <person name="Tamura T."/>
        </authorList>
    </citation>
    <scope>NUCLEOTIDE SEQUENCE [LARGE SCALE GENOMIC DNA]</scope>
    <source>
        <strain evidence="1 2">NBRC 101907</strain>
    </source>
</reference>
<accession>A0ABQ4FGB1</accession>
<dbReference type="EMBL" id="BOOB01000028">
    <property type="protein sequence ID" value="GIH33865.1"/>
    <property type="molecule type" value="Genomic_DNA"/>
</dbReference>
<proteinExistence type="predicted"/>
<protein>
    <submittedName>
        <fullName evidence="1">Uncharacterized protein</fullName>
    </submittedName>
</protein>
<gene>
    <name evidence="1" type="ORF">Mam01_40290</name>
</gene>
<dbReference type="RefSeq" id="WP_239101449.1">
    <property type="nucleotide sequence ID" value="NZ_BAABEJ010000015.1"/>
</dbReference>
<dbReference type="Proteomes" id="UP000651728">
    <property type="component" value="Unassembled WGS sequence"/>
</dbReference>
<organism evidence="1 2">
    <name type="scientific">Microbispora amethystogenes</name>
    <dbReference type="NCBI Taxonomy" id="1427754"/>
    <lineage>
        <taxon>Bacteria</taxon>
        <taxon>Bacillati</taxon>
        <taxon>Actinomycetota</taxon>
        <taxon>Actinomycetes</taxon>
        <taxon>Streptosporangiales</taxon>
        <taxon>Streptosporangiaceae</taxon>
        <taxon>Microbispora</taxon>
    </lineage>
</organism>
<comment type="caution">
    <text evidence="1">The sequence shown here is derived from an EMBL/GenBank/DDBJ whole genome shotgun (WGS) entry which is preliminary data.</text>
</comment>
<evidence type="ECO:0000313" key="2">
    <source>
        <dbReference type="Proteomes" id="UP000651728"/>
    </source>
</evidence>
<keyword evidence="2" id="KW-1185">Reference proteome</keyword>
<name>A0ABQ4FGB1_9ACTN</name>
<evidence type="ECO:0000313" key="1">
    <source>
        <dbReference type="EMBL" id="GIH33865.1"/>
    </source>
</evidence>